<protein>
    <recommendedName>
        <fullName evidence="2">Lysine-N-methylase</fullName>
    </recommendedName>
</protein>
<name>A0A3B1BMV6_9ZZZZ</name>
<organism evidence="1">
    <name type="scientific">hydrothermal vent metagenome</name>
    <dbReference type="NCBI Taxonomy" id="652676"/>
    <lineage>
        <taxon>unclassified sequences</taxon>
        <taxon>metagenomes</taxon>
        <taxon>ecological metagenomes</taxon>
    </lineage>
</organism>
<reference evidence="1" key="1">
    <citation type="submission" date="2018-06" db="EMBL/GenBank/DDBJ databases">
        <authorList>
            <person name="Zhirakovskaya E."/>
        </authorList>
    </citation>
    <scope>NUCLEOTIDE SEQUENCE</scope>
</reference>
<sequence length="436" mass="50910">MSLNYKTPDYFRDFQCLGSDCPDTCCQHWEVKLDRSHYHLWQEKIAQNESEKKLFEDCIYINEQPVTGDHDYAFIRMTNEGSCPMLSNNKLCSLHDRYGIEPLGDVCAFYPRVISRCGADMELSGALSCPQVARLCLLSKQPFKLARFNVSQLPRSKDYPIQRELPQNPFDYYAGNFRLVRQKLVELAANEDFSLNVRLYALAELAQRISVYYHRDCKTIESTRLERDFQQVVDRGNLNNIENYLAQDDSVNLVAMLVVRAILEIKITQFPDEKLSQIAKKTFTASGPGSESSISDIPIEDIQNTYNKVRQAISPAMNEKIDRYFTRYLCNCLFREWYFTMPDTFTYMQMLFIRMAMLRFLFYSEPRLQLLLKEYEQADRQGQSHLQAELDSLAINLVYNFARAVDQNLSFLQLVYTAVSEQDMFNFDYSLAFVKF</sequence>
<evidence type="ECO:0000313" key="1">
    <source>
        <dbReference type="EMBL" id="VAX11910.1"/>
    </source>
</evidence>
<accession>A0A3B1BMV6</accession>
<evidence type="ECO:0008006" key="2">
    <source>
        <dbReference type="Google" id="ProtNLM"/>
    </source>
</evidence>
<dbReference type="AlphaFoldDB" id="A0A3B1BMV6"/>
<proteinExistence type="predicted"/>
<gene>
    <name evidence="1" type="ORF">MNBD_GAMMA24-2435</name>
</gene>
<dbReference type="NCBIfam" id="NF038110">
    <property type="entry name" value="Lys_methyl_FliB"/>
    <property type="match status" value="1"/>
</dbReference>
<dbReference type="EMBL" id="UOFZ01000006">
    <property type="protein sequence ID" value="VAX11910.1"/>
    <property type="molecule type" value="Genomic_DNA"/>
</dbReference>